<organism evidence="1 2">
    <name type="scientific">Salmonella phage 7-11</name>
    <dbReference type="NCBI Taxonomy" id="1054968"/>
    <lineage>
        <taxon>Viruses</taxon>
        <taxon>Duplodnaviria</taxon>
        <taxon>Heunggongvirae</taxon>
        <taxon>Uroviricota</taxon>
        <taxon>Caudoviricetes</taxon>
        <taxon>Grimontviridae</taxon>
        <taxon>Moazamivirus</taxon>
        <taxon>Moazamivirus 711</taxon>
    </lineage>
</organism>
<name>G0X557_9CAUD</name>
<evidence type="ECO:0000313" key="1">
    <source>
        <dbReference type="EMBL" id="AEK82039.1"/>
    </source>
</evidence>
<keyword evidence="2" id="KW-1185">Reference proteome</keyword>
<dbReference type="RefSeq" id="YP_004782499.1">
    <property type="nucleotide sequence ID" value="NC_015938.1"/>
</dbReference>
<dbReference type="Proteomes" id="UP000001639">
    <property type="component" value="Segment"/>
</dbReference>
<proteinExistence type="predicted"/>
<dbReference type="KEGG" id="vg:11117591"/>
<protein>
    <submittedName>
        <fullName evidence="1">Uncharacterized protein</fullName>
    </submittedName>
</protein>
<sequence length="46" mass="5160">MSREQDLFKKFKKWGLGGLVAVVALIVGLNSYTVVQDGTVKTQTFW</sequence>
<accession>G0X557</accession>
<reference evidence="1 2" key="1">
    <citation type="journal article" date="2011" name="Arch. Virol.">
        <title>The genome sequence of enterobacterial phage 7-11, which possesses an unusually elongated head.</title>
        <authorList>
            <person name="Kropinski A.M."/>
            <person name="Lingohr E.J."/>
            <person name="Ackermann H.W."/>
        </authorList>
    </citation>
    <scope>NUCLEOTIDE SEQUENCE [LARGE SCALE GENOMIC DNA]</scope>
</reference>
<dbReference type="EMBL" id="HM997019">
    <property type="protein sequence ID" value="AEK82039.1"/>
    <property type="molecule type" value="Genomic_DNA"/>
</dbReference>
<evidence type="ECO:0000313" key="2">
    <source>
        <dbReference type="Proteomes" id="UP000001639"/>
    </source>
</evidence>
<dbReference type="GeneID" id="11117591"/>